<dbReference type="Gene3D" id="1.10.220.10">
    <property type="entry name" value="Annexin"/>
    <property type="match status" value="1"/>
</dbReference>
<keyword evidence="2" id="KW-1185">Reference proteome</keyword>
<evidence type="ECO:0000313" key="1">
    <source>
        <dbReference type="EMBL" id="KDO28688.1"/>
    </source>
</evidence>
<gene>
    <name evidence="1" type="ORF">SPRG_06542</name>
</gene>
<dbReference type="GO" id="GO:0005544">
    <property type="term" value="F:calcium-dependent phospholipid binding"/>
    <property type="evidence" value="ECO:0007669"/>
    <property type="project" value="InterPro"/>
</dbReference>
<dbReference type="SUPFAM" id="SSF47874">
    <property type="entry name" value="Annexin"/>
    <property type="match status" value="1"/>
</dbReference>
<sequence length="93" mass="10421">MNIYPQQTYEVDAGRALNHTSPIVDNWCHEIKAACAGFGTDENKLNDILGAKTAGERYLISLRYPNVRRLPQAPSLDLGTLELNHLNILYLLP</sequence>
<name>A0A067CE06_SAPPC</name>
<dbReference type="EMBL" id="KK583210">
    <property type="protein sequence ID" value="KDO28688.1"/>
    <property type="molecule type" value="Genomic_DNA"/>
</dbReference>
<organism evidence="1 2">
    <name type="scientific">Saprolegnia parasitica (strain CBS 223.65)</name>
    <dbReference type="NCBI Taxonomy" id="695850"/>
    <lineage>
        <taxon>Eukaryota</taxon>
        <taxon>Sar</taxon>
        <taxon>Stramenopiles</taxon>
        <taxon>Oomycota</taxon>
        <taxon>Saprolegniomycetes</taxon>
        <taxon>Saprolegniales</taxon>
        <taxon>Saprolegniaceae</taxon>
        <taxon>Saprolegnia</taxon>
    </lineage>
</organism>
<dbReference type="GeneID" id="24128887"/>
<dbReference type="GO" id="GO:0005509">
    <property type="term" value="F:calcium ion binding"/>
    <property type="evidence" value="ECO:0007669"/>
    <property type="project" value="InterPro"/>
</dbReference>
<protein>
    <submittedName>
        <fullName evidence="1">Uncharacterized protein</fullName>
    </submittedName>
</protein>
<evidence type="ECO:0000313" key="2">
    <source>
        <dbReference type="Proteomes" id="UP000030745"/>
    </source>
</evidence>
<reference evidence="1 2" key="1">
    <citation type="journal article" date="2013" name="PLoS Genet.">
        <title>Distinctive expansion of potential virulence genes in the genome of the oomycete fish pathogen Saprolegnia parasitica.</title>
        <authorList>
            <person name="Jiang R.H."/>
            <person name="de Bruijn I."/>
            <person name="Haas B.J."/>
            <person name="Belmonte R."/>
            <person name="Lobach L."/>
            <person name="Christie J."/>
            <person name="van den Ackerveken G."/>
            <person name="Bottin A."/>
            <person name="Bulone V."/>
            <person name="Diaz-Moreno S.M."/>
            <person name="Dumas B."/>
            <person name="Fan L."/>
            <person name="Gaulin E."/>
            <person name="Govers F."/>
            <person name="Grenville-Briggs L.J."/>
            <person name="Horner N.R."/>
            <person name="Levin J.Z."/>
            <person name="Mammella M."/>
            <person name="Meijer H.J."/>
            <person name="Morris P."/>
            <person name="Nusbaum C."/>
            <person name="Oome S."/>
            <person name="Phillips A.J."/>
            <person name="van Rooyen D."/>
            <person name="Rzeszutek E."/>
            <person name="Saraiva M."/>
            <person name="Secombes C.J."/>
            <person name="Seidl M.F."/>
            <person name="Snel B."/>
            <person name="Stassen J.H."/>
            <person name="Sykes S."/>
            <person name="Tripathy S."/>
            <person name="van den Berg H."/>
            <person name="Vega-Arreguin J.C."/>
            <person name="Wawra S."/>
            <person name="Young S.K."/>
            <person name="Zeng Q."/>
            <person name="Dieguez-Uribeondo J."/>
            <person name="Russ C."/>
            <person name="Tyler B.M."/>
            <person name="van West P."/>
        </authorList>
    </citation>
    <scope>NUCLEOTIDE SEQUENCE [LARGE SCALE GENOMIC DNA]</scope>
    <source>
        <strain evidence="1 2">CBS 223.65</strain>
    </source>
</reference>
<dbReference type="VEuPathDB" id="FungiDB:SPRG_06542"/>
<accession>A0A067CE06</accession>
<dbReference type="OrthoDB" id="37886at2759"/>
<dbReference type="KEGG" id="spar:SPRG_06542"/>
<dbReference type="AlphaFoldDB" id="A0A067CE06"/>
<proteinExistence type="predicted"/>
<dbReference type="InterPro" id="IPR037104">
    <property type="entry name" value="Annexin_sf"/>
</dbReference>
<dbReference type="Proteomes" id="UP000030745">
    <property type="component" value="Unassembled WGS sequence"/>
</dbReference>
<dbReference type="RefSeq" id="XP_012200746.1">
    <property type="nucleotide sequence ID" value="XM_012345356.1"/>
</dbReference>